<evidence type="ECO:0000313" key="3">
    <source>
        <dbReference type="Proteomes" id="UP001595848"/>
    </source>
</evidence>
<gene>
    <name evidence="2" type="ORF">ACFOY1_08005</name>
</gene>
<organism evidence="2 3">
    <name type="scientific">Candidimonas humi</name>
    <dbReference type="NCBI Taxonomy" id="683355"/>
    <lineage>
        <taxon>Bacteria</taxon>
        <taxon>Pseudomonadati</taxon>
        <taxon>Pseudomonadota</taxon>
        <taxon>Betaproteobacteria</taxon>
        <taxon>Burkholderiales</taxon>
        <taxon>Alcaligenaceae</taxon>
        <taxon>Candidimonas</taxon>
    </lineage>
</organism>
<proteinExistence type="predicted"/>
<protein>
    <submittedName>
        <fullName evidence="2">Uncharacterized protein</fullName>
    </submittedName>
</protein>
<dbReference type="Proteomes" id="UP001595848">
    <property type="component" value="Unassembled WGS sequence"/>
</dbReference>
<reference evidence="3" key="1">
    <citation type="journal article" date="2019" name="Int. J. Syst. Evol. Microbiol.">
        <title>The Global Catalogue of Microorganisms (GCM) 10K type strain sequencing project: providing services to taxonomists for standard genome sequencing and annotation.</title>
        <authorList>
            <consortium name="The Broad Institute Genomics Platform"/>
            <consortium name="The Broad Institute Genome Sequencing Center for Infectious Disease"/>
            <person name="Wu L."/>
            <person name="Ma J."/>
        </authorList>
    </citation>
    <scope>NUCLEOTIDE SEQUENCE [LARGE SCALE GENOMIC DNA]</scope>
    <source>
        <strain evidence="3">LMG 24813</strain>
    </source>
</reference>
<feature type="chain" id="PRO_5045495569" evidence="1">
    <location>
        <begin position="22"/>
        <end position="130"/>
    </location>
</feature>
<feature type="signal peptide" evidence="1">
    <location>
        <begin position="1"/>
        <end position="21"/>
    </location>
</feature>
<comment type="caution">
    <text evidence="2">The sequence shown here is derived from an EMBL/GenBank/DDBJ whole genome shotgun (WGS) entry which is preliminary data.</text>
</comment>
<keyword evidence="1" id="KW-0732">Signal</keyword>
<name>A0ABV8NZJ6_9BURK</name>
<dbReference type="EMBL" id="JBHSBV010000002">
    <property type="protein sequence ID" value="MFC4200892.1"/>
    <property type="molecule type" value="Genomic_DNA"/>
</dbReference>
<evidence type="ECO:0000313" key="2">
    <source>
        <dbReference type="EMBL" id="MFC4200892.1"/>
    </source>
</evidence>
<keyword evidence="3" id="KW-1185">Reference proteome</keyword>
<accession>A0ABV8NZJ6</accession>
<sequence length="130" mass="14046">MILPKLSAAILSMALLGSAYAAPARDADTTLDQWVLISGATNGAADALGVSEDDLDEHRNTARSHLTRYAAEHGMRMERFDALFDLGANEGRRLVSDRVALARAKGQSLIDGFQRDKIIGYESVKDALDV</sequence>
<evidence type="ECO:0000256" key="1">
    <source>
        <dbReference type="SAM" id="SignalP"/>
    </source>
</evidence>
<dbReference type="RefSeq" id="WP_217963897.1">
    <property type="nucleotide sequence ID" value="NZ_JAHTBN010000003.1"/>
</dbReference>